<dbReference type="InterPro" id="IPR042229">
    <property type="entry name" value="Listeria/Bacterioides_rpt_sf"/>
</dbReference>
<evidence type="ECO:0000313" key="18">
    <source>
        <dbReference type="Proteomes" id="UP001220478"/>
    </source>
</evidence>
<dbReference type="Pfam" id="PF06280">
    <property type="entry name" value="fn3_5"/>
    <property type="match status" value="1"/>
</dbReference>
<evidence type="ECO:0000256" key="6">
    <source>
        <dbReference type="ARBA" id="ARBA00022737"/>
    </source>
</evidence>
<protein>
    <submittedName>
        <fullName evidence="17">S8 family serine peptidase</fullName>
    </submittedName>
</protein>
<dbReference type="PROSITE" id="PS00138">
    <property type="entry name" value="SUBTILASE_SER"/>
    <property type="match status" value="1"/>
</dbReference>
<feature type="active site" description="Charge relay system" evidence="9">
    <location>
        <position position="209"/>
    </location>
</feature>
<feature type="domain" description="PA" evidence="15">
    <location>
        <begin position="393"/>
        <end position="443"/>
    </location>
</feature>
<dbReference type="InterPro" id="IPR046450">
    <property type="entry name" value="PA_dom_sf"/>
</dbReference>
<evidence type="ECO:0000256" key="8">
    <source>
        <dbReference type="ARBA" id="ARBA00022825"/>
    </source>
</evidence>
<dbReference type="SUPFAM" id="SSF52743">
    <property type="entry name" value="Subtilisin-like"/>
    <property type="match status" value="1"/>
</dbReference>
<keyword evidence="8 9" id="KW-0720">Serine protease</keyword>
<evidence type="ECO:0000256" key="13">
    <source>
        <dbReference type="SAM" id="SignalP"/>
    </source>
</evidence>
<dbReference type="RefSeq" id="WP_315572153.1">
    <property type="nucleotide sequence ID" value="NZ_CP118868.1"/>
</dbReference>
<dbReference type="PANTHER" id="PTHR43806:SF11">
    <property type="entry name" value="CEREVISIN-RELATED"/>
    <property type="match status" value="1"/>
</dbReference>
<dbReference type="Pfam" id="PF02225">
    <property type="entry name" value="PA"/>
    <property type="match status" value="1"/>
</dbReference>
<dbReference type="PROSITE" id="PS00137">
    <property type="entry name" value="SUBTILASE_HIS"/>
    <property type="match status" value="1"/>
</dbReference>
<dbReference type="InterPro" id="IPR015500">
    <property type="entry name" value="Peptidase_S8_subtilisin-rel"/>
</dbReference>
<feature type="active site" description="Charge relay system" evidence="9">
    <location>
        <position position="538"/>
    </location>
</feature>
<dbReference type="InterPro" id="IPR000209">
    <property type="entry name" value="Peptidase_S8/S53_dom"/>
</dbReference>
<evidence type="ECO:0000256" key="10">
    <source>
        <dbReference type="RuleBase" id="RU003355"/>
    </source>
</evidence>
<feature type="compositionally biased region" description="Acidic residues" evidence="11">
    <location>
        <begin position="1590"/>
        <end position="1605"/>
    </location>
</feature>
<dbReference type="Gene3D" id="3.50.30.30">
    <property type="match status" value="1"/>
</dbReference>
<evidence type="ECO:0000313" key="17">
    <source>
        <dbReference type="EMBL" id="WEG36138.1"/>
    </source>
</evidence>
<reference evidence="17 18" key="1">
    <citation type="submission" date="2023-02" db="EMBL/GenBank/DDBJ databases">
        <title>Novel Oscillospiraceae bacterial genomes.</title>
        <authorList>
            <person name="Srinivasan S."/>
            <person name="Austin M.N."/>
            <person name="Fiedler T.L."/>
            <person name="Strenk S.M."/>
            <person name="Agnew K.J."/>
            <person name="Nagana Gowda G.A."/>
            <person name="Raftery D."/>
            <person name="Beamer M.A."/>
            <person name="Achilles S.L."/>
            <person name="Wiesenfeld H.C."/>
            <person name="Fredricks D.N."/>
            <person name="Hillier S.L."/>
        </authorList>
    </citation>
    <scope>NUCLEOTIDE SEQUENCE [LARGE SCALE GENOMIC DNA]</scope>
    <source>
        <strain evidence="17 18">CHIC02 1186E3-8</strain>
    </source>
</reference>
<feature type="region of interest" description="Disordered" evidence="11">
    <location>
        <begin position="1385"/>
        <end position="1407"/>
    </location>
</feature>
<evidence type="ECO:0000256" key="3">
    <source>
        <dbReference type="ARBA" id="ARBA00022525"/>
    </source>
</evidence>
<dbReference type="Gene3D" id="2.60.40.4270">
    <property type="entry name" value="Listeria-Bacteroides repeat domain"/>
    <property type="match status" value="1"/>
</dbReference>
<comment type="similarity">
    <text evidence="1 9 10">Belongs to the peptidase S8 family.</text>
</comment>
<dbReference type="Gene3D" id="2.60.40.1710">
    <property type="entry name" value="Subtilisin-like superfamily"/>
    <property type="match status" value="1"/>
</dbReference>
<evidence type="ECO:0000259" key="16">
    <source>
        <dbReference type="Pfam" id="PF06280"/>
    </source>
</evidence>
<dbReference type="Pfam" id="PF00082">
    <property type="entry name" value="Peptidase_S8"/>
    <property type="match status" value="1"/>
</dbReference>
<dbReference type="InterPro" id="IPR050131">
    <property type="entry name" value="Peptidase_S8_subtilisin-like"/>
</dbReference>
<evidence type="ECO:0000256" key="2">
    <source>
        <dbReference type="ARBA" id="ARBA00022512"/>
    </source>
</evidence>
<feature type="compositionally biased region" description="Polar residues" evidence="11">
    <location>
        <begin position="1391"/>
        <end position="1406"/>
    </location>
</feature>
<feature type="transmembrane region" description="Helical" evidence="12">
    <location>
        <begin position="1709"/>
        <end position="1730"/>
    </location>
</feature>
<dbReference type="InterPro" id="IPR022398">
    <property type="entry name" value="Peptidase_S8_His-AS"/>
</dbReference>
<dbReference type="InterPro" id="IPR034216">
    <property type="entry name" value="C5a_Peptidase"/>
</dbReference>
<dbReference type="CDD" id="cd07475">
    <property type="entry name" value="Peptidases_S8_C5a_Peptidase"/>
    <property type="match status" value="1"/>
</dbReference>
<evidence type="ECO:0000256" key="7">
    <source>
        <dbReference type="ARBA" id="ARBA00022801"/>
    </source>
</evidence>
<keyword evidence="5 13" id="KW-0732">Signal</keyword>
<dbReference type="InterPro" id="IPR023827">
    <property type="entry name" value="Peptidase_S8_Asp-AS"/>
</dbReference>
<dbReference type="PROSITE" id="PS51892">
    <property type="entry name" value="SUBTILASE"/>
    <property type="match status" value="1"/>
</dbReference>
<evidence type="ECO:0000259" key="15">
    <source>
        <dbReference type="Pfam" id="PF02225"/>
    </source>
</evidence>
<keyword evidence="12" id="KW-0812">Transmembrane</keyword>
<sequence>MKKISMALVLAGILFFNNAVGVTLLAATDKGAEKNGQATTASAAEMKEETVRVIIQAASSDTKEALKREIALLPAAKLRNDFDMSFTGFSADIKESDYWKLQFDSRIAKITKAKLFYPVMASAKAIGQIDAAVSKFHNKGEGTVIAVIDSGLDVTHKDFQNLDDPSKAKVQTIMPFGGENKDTKFNLKVPYGFNFADNSYRIKGYASNHGMHVAGIAGANAPDSDLAKFAGIDGVASQAQIMPMVVFSNNKEAKGAQEDDIIAAIEKSIEKKVDVINMSLGSGSGFSDPEDPTAKAINKAREAGIMVVVAAGNDTAAFSNKMSKGVENIHGRKDIGIVGSPSTSPAALSVASMENTHTFIRKMTFMEKQQKVSFPYSLDNGKNDGSAHSVVDCGLGYEDDFSGKSLQGKLALIKRGKITFTQKAKNAKAAGAAGAIIYNSDDIKTNYAIEGMGDFPVFNILNRVGVRLLQALQSDPNLQVTFNLQEEQDVNENSGNMSSFTSFGTTAELDFKPEITGIGGQVYSTDNDNKYVMMNGTSMASPYVAGASALVMSQVKKDLPGLPDYVGFTKKTLMNTAKIVMNKQAGNAIPFSVRRQGAGLIQVKNAMENRVLATYETADGEAAAALRSFSGSKSFKINLRNYSNRALTFTVDPGKVYTTETLNDNLLEREAAATISSDVKTLTLQPGAQSQVSVTLDAAAVKDNFVEGYVRFLSQTDGQPDIHFSYMGFAGDWNAENIFDNLDTLENKKEITYGDTRLMTMNKDPLNFFDRGEIVPLGVSPDDQKKGDVKPAEKYWSISPNKDGRADVVIPQIGILRSAKSVEFSILDQDKKELRKLGKMENVRRQSLRNFISRKESKQLFTTFPYIEGMWDGQLYNQQTGKMEEAKDGQYYLAATAHLTANSEPQQLLFSLKVDTEAPTIELIKAADGKEYELTPQGRLFKFTVKDNVGVAEVKAEVNKKALAVTDKGDHYETLLPYSTEMGENVYLTVSDYAYNSKKVDVKNVKGNSLSFTKWNSVINKKINTIMGESYSGMTKNKDTAYISLKFVSAKDQTEITSKDCPVKNGKFAFASFVLTPQQQGKYKAFAIEKNADKKVIKETALGDFVYDYVKPSLTFNYVSELKGDEVKDPQKIKAKDPNYKEYVMRKNKDGSCTFTGKVQDNVYQPQELTLTIGTRENKVEIQKDGSFTYVLQTPSKHFDFINISQPAELSASNTSSLFEGLDLGGFLRPSAAKKKGLERTYVVTKYLEYDPNATPPTTGTTSEPEAVKPEFKLTVKPQKAIINIKETTRSYGQVEKRADGYYYKLYGYTNDSNCEVYVAGEKVTAKKTSSGLNFFKEVKLQEGMNNINVRATDATGNVLQELKVRILLDTKLPTLILDSPTIESEEAAPNATSQAQTPSGQQAPAANQGEKFEVIKTWKDSVVFAGSIEDESQGYDLFLNGDKLLSYNSNGALGNNLRHFKRSVKVSDGSILILELADASGNGKVTKYKVKKVSGPKLVEVLDLTEEKTTGYVRVSLMSKDGKAKVYDVLAGAVDVAELPQLPADSDYRFDGWYLDEGCSKEFTGKITADMTLYPKFEPLDVARPIIDNGDEDEQPEQDSEQEQIDVRDAVQRLLPDRNENPTLPEPVLVPMQAPQAGLGSGNKQVVAAKSENKVRATTSKSSKVTETTLTSTSETKRETQPTSTLKPLTTTVAEVNETNAAAPFKRVIIGLILVGSLSVLAVLLYVLLKERRVER</sequence>
<keyword evidence="12" id="KW-1133">Transmembrane helix</keyword>
<evidence type="ECO:0000256" key="1">
    <source>
        <dbReference type="ARBA" id="ARBA00011073"/>
    </source>
</evidence>
<keyword evidence="2" id="KW-0134">Cell wall</keyword>
<evidence type="ECO:0000256" key="5">
    <source>
        <dbReference type="ARBA" id="ARBA00022729"/>
    </source>
</evidence>
<evidence type="ECO:0000256" key="4">
    <source>
        <dbReference type="ARBA" id="ARBA00022670"/>
    </source>
</evidence>
<gene>
    <name evidence="17" type="ORF">PYS61_02930</name>
</gene>
<feature type="active site" description="Charge relay system" evidence="9">
    <location>
        <position position="149"/>
    </location>
</feature>
<dbReference type="SUPFAM" id="SSF52025">
    <property type="entry name" value="PA domain"/>
    <property type="match status" value="1"/>
</dbReference>
<dbReference type="InterPro" id="IPR003137">
    <property type="entry name" value="PA_domain"/>
</dbReference>
<evidence type="ECO:0000256" key="11">
    <source>
        <dbReference type="SAM" id="MobiDB-lite"/>
    </source>
</evidence>
<dbReference type="Gene3D" id="2.60.40.10">
    <property type="entry name" value="Immunoglobulins"/>
    <property type="match status" value="1"/>
</dbReference>
<dbReference type="PRINTS" id="PR00723">
    <property type="entry name" value="SUBTILISIN"/>
</dbReference>
<proteinExistence type="inferred from homology"/>
<dbReference type="PROSITE" id="PS00136">
    <property type="entry name" value="SUBTILASE_ASP"/>
    <property type="match status" value="1"/>
</dbReference>
<keyword evidence="4 9" id="KW-0645">Protease</keyword>
<keyword evidence="18" id="KW-1185">Reference proteome</keyword>
<evidence type="ECO:0000259" key="14">
    <source>
        <dbReference type="Pfam" id="PF00082"/>
    </source>
</evidence>
<dbReference type="Proteomes" id="UP001220478">
    <property type="component" value="Chromosome"/>
</dbReference>
<organism evidence="17 18">
    <name type="scientific">Amygdalobacter indicium</name>
    <dbReference type="NCBI Taxonomy" id="3029272"/>
    <lineage>
        <taxon>Bacteria</taxon>
        <taxon>Bacillati</taxon>
        <taxon>Bacillota</taxon>
        <taxon>Clostridia</taxon>
        <taxon>Eubacteriales</taxon>
        <taxon>Oscillospiraceae</taxon>
        <taxon>Amygdalobacter</taxon>
    </lineage>
</organism>
<keyword evidence="6" id="KW-0677">Repeat</keyword>
<feature type="compositionally biased region" description="Low complexity" evidence="11">
    <location>
        <begin position="1659"/>
        <end position="1675"/>
    </location>
</feature>
<dbReference type="InterPro" id="IPR023828">
    <property type="entry name" value="Peptidase_S8_Ser-AS"/>
</dbReference>
<dbReference type="InterPro" id="IPR036852">
    <property type="entry name" value="Peptidase_S8/S53_dom_sf"/>
</dbReference>
<keyword evidence="3" id="KW-0964">Secreted</keyword>
<accession>A0ABY8CA20</accession>
<feature type="signal peptide" evidence="13">
    <location>
        <begin position="1"/>
        <end position="21"/>
    </location>
</feature>
<dbReference type="InterPro" id="IPR010435">
    <property type="entry name" value="C5a/SBT2-like_Fn3"/>
</dbReference>
<evidence type="ECO:0000256" key="9">
    <source>
        <dbReference type="PROSITE-ProRule" id="PRU01240"/>
    </source>
</evidence>
<dbReference type="EMBL" id="CP118868">
    <property type="protein sequence ID" value="WEG36138.1"/>
    <property type="molecule type" value="Genomic_DNA"/>
</dbReference>
<evidence type="ECO:0000256" key="12">
    <source>
        <dbReference type="SAM" id="Phobius"/>
    </source>
</evidence>
<dbReference type="InterPro" id="IPR013783">
    <property type="entry name" value="Ig-like_fold"/>
</dbReference>
<feature type="domain" description="C5a peptidase/Subtilisin-like protease SBT2-like Fn3-like" evidence="16">
    <location>
        <begin position="625"/>
        <end position="723"/>
    </location>
</feature>
<keyword evidence="12" id="KW-0472">Membrane</keyword>
<feature type="domain" description="Peptidase S8/S53" evidence="14">
    <location>
        <begin position="140"/>
        <end position="597"/>
    </location>
</feature>
<name>A0ABY8CA20_9FIRM</name>
<dbReference type="PANTHER" id="PTHR43806">
    <property type="entry name" value="PEPTIDASE S8"/>
    <property type="match status" value="1"/>
</dbReference>
<keyword evidence="7 9" id="KW-0378">Hydrolase</keyword>
<feature type="chain" id="PRO_5046173098" evidence="13">
    <location>
        <begin position="22"/>
        <end position="1737"/>
    </location>
</feature>
<feature type="region of interest" description="Disordered" evidence="11">
    <location>
        <begin position="1652"/>
        <end position="1686"/>
    </location>
</feature>
<dbReference type="Gene3D" id="3.40.50.200">
    <property type="entry name" value="Peptidase S8/S53 domain"/>
    <property type="match status" value="1"/>
</dbReference>
<feature type="region of interest" description="Disordered" evidence="11">
    <location>
        <begin position="1587"/>
        <end position="1606"/>
    </location>
</feature>